<feature type="chain" id="PRO_5006597151" evidence="1">
    <location>
        <begin position="31"/>
        <end position="150"/>
    </location>
</feature>
<dbReference type="RefSeq" id="WP_057919724.1">
    <property type="nucleotide sequence ID" value="NZ_CP011129.1"/>
</dbReference>
<accession>A0A0S2FHY5</accession>
<keyword evidence="1" id="KW-0732">Signal</keyword>
<dbReference type="SUPFAM" id="SSF47473">
    <property type="entry name" value="EF-hand"/>
    <property type="match status" value="1"/>
</dbReference>
<dbReference type="KEGG" id="lab:LA76x_5086"/>
<dbReference type="PATRIC" id="fig|84531.8.peg.5096"/>
<organism evidence="3 4">
    <name type="scientific">Lysobacter antibioticus</name>
    <dbReference type="NCBI Taxonomy" id="84531"/>
    <lineage>
        <taxon>Bacteria</taxon>
        <taxon>Pseudomonadati</taxon>
        <taxon>Pseudomonadota</taxon>
        <taxon>Gammaproteobacteria</taxon>
        <taxon>Lysobacterales</taxon>
        <taxon>Lysobacteraceae</taxon>
        <taxon>Lysobacter</taxon>
    </lineage>
</organism>
<feature type="domain" description="EF-hand" evidence="2">
    <location>
        <begin position="109"/>
        <end position="135"/>
    </location>
</feature>
<dbReference type="PROSITE" id="PS50222">
    <property type="entry name" value="EF_HAND_2"/>
    <property type="match status" value="1"/>
</dbReference>
<evidence type="ECO:0000256" key="1">
    <source>
        <dbReference type="SAM" id="SignalP"/>
    </source>
</evidence>
<evidence type="ECO:0000259" key="2">
    <source>
        <dbReference type="PROSITE" id="PS50222"/>
    </source>
</evidence>
<evidence type="ECO:0000313" key="4">
    <source>
        <dbReference type="Proteomes" id="UP000060787"/>
    </source>
</evidence>
<dbReference type="EMBL" id="CP011129">
    <property type="protein sequence ID" value="ALN83188.1"/>
    <property type="molecule type" value="Genomic_DNA"/>
</dbReference>
<dbReference type="Gene3D" id="1.10.238.10">
    <property type="entry name" value="EF-hand"/>
    <property type="match status" value="1"/>
</dbReference>
<dbReference type="Pfam" id="PF13202">
    <property type="entry name" value="EF-hand_5"/>
    <property type="match status" value="1"/>
</dbReference>
<dbReference type="Proteomes" id="UP000060787">
    <property type="component" value="Chromosome"/>
</dbReference>
<evidence type="ECO:0000313" key="3">
    <source>
        <dbReference type="EMBL" id="ALN83188.1"/>
    </source>
</evidence>
<dbReference type="GO" id="GO:0005509">
    <property type="term" value="F:calcium ion binding"/>
    <property type="evidence" value="ECO:0007669"/>
    <property type="project" value="InterPro"/>
</dbReference>
<feature type="signal peptide" evidence="1">
    <location>
        <begin position="1"/>
        <end position="30"/>
    </location>
</feature>
<name>A0A0S2FHY5_LYSAN</name>
<dbReference type="eggNOG" id="COG3767">
    <property type="taxonomic scope" value="Bacteria"/>
</dbReference>
<dbReference type="AlphaFoldDB" id="A0A0S2FHY5"/>
<dbReference type="InterPro" id="IPR018247">
    <property type="entry name" value="EF_Hand_1_Ca_BS"/>
</dbReference>
<dbReference type="PROSITE" id="PS00018">
    <property type="entry name" value="EF_HAND_1"/>
    <property type="match status" value="1"/>
</dbReference>
<sequence>MSTSHSRNSLVGALSIVLAGGALFGAQAMAAQPQALTGFAGIAAAEGKCGEGKCGAGKTATSAKKAVAEGACGEGKCGDASFAKTDGNHDGKVSRAEFLAVAAGRAADFDRIDRGRDGYISEAEAHDFLKRTYQANGKPMPKGLFSQIAD</sequence>
<protein>
    <submittedName>
        <fullName evidence="3">EF-hand domain protein</fullName>
    </submittedName>
</protein>
<proteinExistence type="predicted"/>
<dbReference type="InterPro" id="IPR002048">
    <property type="entry name" value="EF_hand_dom"/>
</dbReference>
<keyword evidence="4" id="KW-1185">Reference proteome</keyword>
<gene>
    <name evidence="3" type="ORF">LA76x_5086</name>
</gene>
<dbReference type="STRING" id="84531.LA76x_5086"/>
<dbReference type="InterPro" id="IPR011992">
    <property type="entry name" value="EF-hand-dom_pair"/>
</dbReference>
<reference evidence="3 4" key="1">
    <citation type="journal article" date="2015" name="BMC Genomics">
        <title>Comparative genomics and metabolic profiling of the genus Lysobacter.</title>
        <authorList>
            <person name="de Bruijn I."/>
            <person name="Cheng X."/>
            <person name="de Jager V."/>
            <person name="Exposito R.G."/>
            <person name="Watrous J."/>
            <person name="Patel N."/>
            <person name="Postma J."/>
            <person name="Dorrestein P.C."/>
            <person name="Kobayashi D."/>
            <person name="Raaijmakers J.M."/>
        </authorList>
    </citation>
    <scope>NUCLEOTIDE SEQUENCE [LARGE SCALE GENOMIC DNA]</scope>
    <source>
        <strain evidence="3 4">76</strain>
    </source>
</reference>